<protein>
    <submittedName>
        <fullName evidence="1">Uncharacterized protein</fullName>
    </submittedName>
</protein>
<dbReference type="RefSeq" id="WP_210057014.1">
    <property type="nucleotide sequence ID" value="NZ_BAAAMH010000010.1"/>
</dbReference>
<dbReference type="Proteomes" id="UP000758168">
    <property type="component" value="Unassembled WGS sequence"/>
</dbReference>
<organism evidence="1 2">
    <name type="scientific">Microlunatus capsulatus</name>
    <dbReference type="NCBI Taxonomy" id="99117"/>
    <lineage>
        <taxon>Bacteria</taxon>
        <taxon>Bacillati</taxon>
        <taxon>Actinomycetota</taxon>
        <taxon>Actinomycetes</taxon>
        <taxon>Propionibacteriales</taxon>
        <taxon>Propionibacteriaceae</taxon>
        <taxon>Microlunatus</taxon>
    </lineage>
</organism>
<name>A0ABS4ZA49_9ACTN</name>
<reference evidence="1 2" key="1">
    <citation type="submission" date="2021-03" db="EMBL/GenBank/DDBJ databases">
        <title>Sequencing the genomes of 1000 actinobacteria strains.</title>
        <authorList>
            <person name="Klenk H.-P."/>
        </authorList>
    </citation>
    <scope>NUCLEOTIDE SEQUENCE [LARGE SCALE GENOMIC DNA]</scope>
    <source>
        <strain evidence="1 2">DSM 12936</strain>
    </source>
</reference>
<comment type="caution">
    <text evidence="1">The sequence shown here is derived from an EMBL/GenBank/DDBJ whole genome shotgun (WGS) entry which is preliminary data.</text>
</comment>
<evidence type="ECO:0000313" key="2">
    <source>
        <dbReference type="Proteomes" id="UP000758168"/>
    </source>
</evidence>
<dbReference type="EMBL" id="JAGIOB010000001">
    <property type="protein sequence ID" value="MBP2417923.1"/>
    <property type="molecule type" value="Genomic_DNA"/>
</dbReference>
<gene>
    <name evidence="1" type="ORF">JOF54_002845</name>
</gene>
<evidence type="ECO:0000313" key="1">
    <source>
        <dbReference type="EMBL" id="MBP2417923.1"/>
    </source>
</evidence>
<proteinExistence type="predicted"/>
<accession>A0ABS4ZA49</accession>
<sequence length="185" mass="19592">MNGTLTIDVENWEQEPLLAIGHDRRVALRATQRSILLQGLLDVLGERVRIEPPVKTSMDHTAASSAPLLIRGTRIFISLSGLPGKSIANAVNLTILYLGGALNGPAEAGVAGVASTVQAFYESCFRLSPCQLELVRTIAELKQVSGCVTEEAASAALGDDVQEVLSDLLRDGVVVDEGGCLRITL</sequence>
<keyword evidence="2" id="KW-1185">Reference proteome</keyword>